<feature type="transmembrane region" description="Helical" evidence="5">
    <location>
        <begin position="186"/>
        <end position="210"/>
    </location>
</feature>
<keyword evidence="3 5" id="KW-1133">Transmembrane helix</keyword>
<accession>A0A0C9RP07</accession>
<protein>
    <submittedName>
        <fullName evidence="9">GDP-fucose transporter 1</fullName>
    </submittedName>
    <submittedName>
        <fullName evidence="7">Gfr protein</fullName>
    </submittedName>
</protein>
<feature type="domain" description="Sugar phosphate transporter" evidence="6">
    <location>
        <begin position="34"/>
        <end position="299"/>
    </location>
</feature>
<dbReference type="GO" id="GO:0016020">
    <property type="term" value="C:membrane"/>
    <property type="evidence" value="ECO:0007669"/>
    <property type="project" value="UniProtKB-SubCell"/>
</dbReference>
<dbReference type="AlphaFoldDB" id="A0A0C9RP07"/>
<dbReference type="InterPro" id="IPR050186">
    <property type="entry name" value="TPT_transporter"/>
</dbReference>
<feature type="transmembrane region" description="Helical" evidence="5">
    <location>
        <begin position="222"/>
        <end position="243"/>
    </location>
</feature>
<evidence type="ECO:0000256" key="3">
    <source>
        <dbReference type="ARBA" id="ARBA00022989"/>
    </source>
</evidence>
<dbReference type="KEGG" id="fas:105262976"/>
<keyword evidence="2 5" id="KW-0812">Transmembrane</keyword>
<keyword evidence="8" id="KW-1185">Reference proteome</keyword>
<feature type="transmembrane region" description="Helical" evidence="5">
    <location>
        <begin position="112"/>
        <end position="130"/>
    </location>
</feature>
<proteinExistence type="predicted"/>
<gene>
    <name evidence="7" type="primary">Gfr</name>
    <name evidence="9" type="synonym">nac</name>
    <name evidence="7" type="ORF">g.45661</name>
</gene>
<accession>A0A9R1SU57</accession>
<evidence type="ECO:0000256" key="4">
    <source>
        <dbReference type="ARBA" id="ARBA00023136"/>
    </source>
</evidence>
<evidence type="ECO:0000256" key="1">
    <source>
        <dbReference type="ARBA" id="ARBA00004141"/>
    </source>
</evidence>
<reference evidence="7" key="1">
    <citation type="submission" date="2015-01" db="EMBL/GenBank/DDBJ databases">
        <title>Transcriptome Assembly of Fopius arisanus.</title>
        <authorList>
            <person name="Geib S."/>
        </authorList>
    </citation>
    <scope>NUCLEOTIDE SEQUENCE</scope>
</reference>
<feature type="transmembrane region" description="Helical" evidence="5">
    <location>
        <begin position="136"/>
        <end position="156"/>
    </location>
</feature>
<feature type="transmembrane region" description="Helical" evidence="5">
    <location>
        <begin position="32"/>
        <end position="51"/>
    </location>
</feature>
<comment type="subcellular location">
    <subcellularLocation>
        <location evidence="1">Membrane</location>
        <topology evidence="1">Multi-pass membrane protein</topology>
    </subcellularLocation>
</comment>
<dbReference type="EMBL" id="GBYB01008886">
    <property type="protein sequence ID" value="JAG78653.1"/>
    <property type="molecule type" value="Transcribed_RNA"/>
</dbReference>
<evidence type="ECO:0000256" key="5">
    <source>
        <dbReference type="SAM" id="Phobius"/>
    </source>
</evidence>
<sequence>MKKEGFSLRTDEERGNDLSPKMSFEDRLLPKYIKIALAVSFYWTISILTVFVNKALLSSKWINLDAPLFVTWFQCVISTLICFTLSKLAMIFPTAISFPRGNPYTKENIKKVLPLSIIFTFMIASNNLCLQHVGVAFYYIGRSLTTVFNVLLTYLILGQKTSLECITCCAIIVGGFWLGVDQEHTAGSLSISGTIYGVLGSLSCSLYATYTKRVLPLVNQEIWLLSYYNNAYSIFLFLPLMLFNDEYSILYAYDNQNSIFWLAMTVGGVCGFAVGYATALQIQVTSPLTHNISGTAKACAQTVLASYWFDESKQILWWASNFIVLGASAAYARLKQLDIERSYKQGKPLQEKA</sequence>
<evidence type="ECO:0000313" key="8">
    <source>
        <dbReference type="Proteomes" id="UP000694866"/>
    </source>
</evidence>
<dbReference type="OrthoDB" id="5547497at2759"/>
<feature type="transmembrane region" description="Helical" evidence="5">
    <location>
        <begin position="315"/>
        <end position="334"/>
    </location>
</feature>
<evidence type="ECO:0000256" key="2">
    <source>
        <dbReference type="ARBA" id="ARBA00022692"/>
    </source>
</evidence>
<evidence type="ECO:0000313" key="7">
    <source>
        <dbReference type="EMBL" id="JAG78653.1"/>
    </source>
</evidence>
<feature type="transmembrane region" description="Helical" evidence="5">
    <location>
        <begin position="71"/>
        <end position="92"/>
    </location>
</feature>
<feature type="transmembrane region" description="Helical" evidence="5">
    <location>
        <begin position="258"/>
        <end position="279"/>
    </location>
</feature>
<dbReference type="Proteomes" id="UP000694866">
    <property type="component" value="Unplaced"/>
</dbReference>
<evidence type="ECO:0000259" key="6">
    <source>
        <dbReference type="Pfam" id="PF03151"/>
    </source>
</evidence>
<dbReference type="Pfam" id="PF03151">
    <property type="entry name" value="TPT"/>
    <property type="match status" value="1"/>
</dbReference>
<feature type="transmembrane region" description="Helical" evidence="5">
    <location>
        <begin position="163"/>
        <end position="180"/>
    </location>
</feature>
<dbReference type="RefSeq" id="XP_011297205.1">
    <property type="nucleotide sequence ID" value="XM_011298903.1"/>
</dbReference>
<evidence type="ECO:0000313" key="9">
    <source>
        <dbReference type="RefSeq" id="XP_011297205.1"/>
    </source>
</evidence>
<dbReference type="PANTHER" id="PTHR11132">
    <property type="entry name" value="SOLUTE CARRIER FAMILY 35"/>
    <property type="match status" value="1"/>
</dbReference>
<dbReference type="InterPro" id="IPR004853">
    <property type="entry name" value="Sugar_P_trans_dom"/>
</dbReference>
<keyword evidence="4 5" id="KW-0472">Membrane</keyword>
<dbReference type="CTD" id="40981"/>
<name>A0A0C9RP07_9HYME</name>
<reference evidence="9" key="2">
    <citation type="submission" date="2025-04" db="UniProtKB">
        <authorList>
            <consortium name="RefSeq"/>
        </authorList>
    </citation>
    <scope>IDENTIFICATION</scope>
    <source>
        <strain evidence="9">USDA-PBARC FA_bdor</strain>
        <tissue evidence="9">Whole organism</tissue>
    </source>
</reference>
<organism evidence="7">
    <name type="scientific">Fopius arisanus</name>
    <dbReference type="NCBI Taxonomy" id="64838"/>
    <lineage>
        <taxon>Eukaryota</taxon>
        <taxon>Metazoa</taxon>
        <taxon>Ecdysozoa</taxon>
        <taxon>Arthropoda</taxon>
        <taxon>Hexapoda</taxon>
        <taxon>Insecta</taxon>
        <taxon>Pterygota</taxon>
        <taxon>Neoptera</taxon>
        <taxon>Endopterygota</taxon>
        <taxon>Hymenoptera</taxon>
        <taxon>Apocrita</taxon>
        <taxon>Ichneumonoidea</taxon>
        <taxon>Braconidae</taxon>
        <taxon>Opiinae</taxon>
        <taxon>Fopius</taxon>
    </lineage>
</organism>
<dbReference type="GeneID" id="105262976"/>